<dbReference type="OrthoDB" id="9797223at2"/>
<evidence type="ECO:0000259" key="4">
    <source>
        <dbReference type="PROSITE" id="PS51000"/>
    </source>
</evidence>
<dbReference type="InterPro" id="IPR014036">
    <property type="entry name" value="DeoR-like_C"/>
</dbReference>
<reference evidence="5 6" key="1">
    <citation type="submission" date="2017-06" db="EMBL/GenBank/DDBJ databases">
        <authorList>
            <consortium name="Pathogen Informatics"/>
        </authorList>
    </citation>
    <scope>NUCLEOTIDE SEQUENCE [LARGE SCALE GENOMIC DNA]</scope>
    <source>
        <strain evidence="5 6">NCTC10570</strain>
    </source>
</reference>
<dbReference type="PROSITE" id="PS51000">
    <property type="entry name" value="HTH_DEOR_2"/>
    <property type="match status" value="1"/>
</dbReference>
<keyword evidence="1" id="KW-0805">Transcription regulation</keyword>
<evidence type="ECO:0000256" key="2">
    <source>
        <dbReference type="ARBA" id="ARBA00023125"/>
    </source>
</evidence>
<dbReference type="RefSeq" id="WP_027889019.1">
    <property type="nucleotide sequence ID" value="NZ_CALXYH010000014.1"/>
</dbReference>
<dbReference type="InterPro" id="IPR050313">
    <property type="entry name" value="Carb_Metab_HTH_regulators"/>
</dbReference>
<evidence type="ECO:0000256" key="3">
    <source>
        <dbReference type="ARBA" id="ARBA00023163"/>
    </source>
</evidence>
<organism evidence="5 6">
    <name type="scientific">Megamonas hypermegale</name>
    <dbReference type="NCBI Taxonomy" id="158847"/>
    <lineage>
        <taxon>Bacteria</taxon>
        <taxon>Bacillati</taxon>
        <taxon>Bacillota</taxon>
        <taxon>Negativicutes</taxon>
        <taxon>Selenomonadales</taxon>
        <taxon>Selenomonadaceae</taxon>
        <taxon>Megamonas</taxon>
    </lineage>
</organism>
<dbReference type="InterPro" id="IPR036390">
    <property type="entry name" value="WH_DNA-bd_sf"/>
</dbReference>
<dbReference type="SMART" id="SM00420">
    <property type="entry name" value="HTH_DEOR"/>
    <property type="match status" value="1"/>
</dbReference>
<dbReference type="PANTHER" id="PTHR30363">
    <property type="entry name" value="HTH-TYPE TRANSCRIPTIONAL REGULATOR SRLR-RELATED"/>
    <property type="match status" value="1"/>
</dbReference>
<dbReference type="SUPFAM" id="SSF46785">
    <property type="entry name" value="Winged helix' DNA-binding domain"/>
    <property type="match status" value="1"/>
</dbReference>
<protein>
    <submittedName>
        <fullName evidence="5">Lactose phosphotransferase system repressor</fullName>
    </submittedName>
</protein>
<dbReference type="GO" id="GO:0003677">
    <property type="term" value="F:DNA binding"/>
    <property type="evidence" value="ECO:0007669"/>
    <property type="project" value="UniProtKB-KW"/>
</dbReference>
<dbReference type="Proteomes" id="UP000215383">
    <property type="component" value="Chromosome 1"/>
</dbReference>
<dbReference type="PANTHER" id="PTHR30363:SF56">
    <property type="entry name" value="TRANSCRIPTIONAL REGULATOR, DEOR FAMILY"/>
    <property type="match status" value="1"/>
</dbReference>
<dbReference type="InterPro" id="IPR037171">
    <property type="entry name" value="NagB/RpiA_transferase-like"/>
</dbReference>
<dbReference type="GO" id="GO:0003700">
    <property type="term" value="F:DNA-binding transcription factor activity"/>
    <property type="evidence" value="ECO:0007669"/>
    <property type="project" value="InterPro"/>
</dbReference>
<feature type="domain" description="HTH deoR-type" evidence="4">
    <location>
        <begin position="3"/>
        <end position="58"/>
    </location>
</feature>
<dbReference type="GO" id="GO:0016740">
    <property type="term" value="F:transferase activity"/>
    <property type="evidence" value="ECO:0007669"/>
    <property type="project" value="UniProtKB-KW"/>
</dbReference>
<keyword evidence="6" id="KW-1185">Reference proteome</keyword>
<dbReference type="SMART" id="SM01134">
    <property type="entry name" value="DeoRC"/>
    <property type="match status" value="1"/>
</dbReference>
<dbReference type="InterPro" id="IPR036388">
    <property type="entry name" value="WH-like_DNA-bd_sf"/>
</dbReference>
<accession>A0A239U0V3</accession>
<dbReference type="PRINTS" id="PR00037">
    <property type="entry name" value="HTHLACR"/>
</dbReference>
<dbReference type="EMBL" id="LT906446">
    <property type="protein sequence ID" value="SNV03761.1"/>
    <property type="molecule type" value="Genomic_DNA"/>
</dbReference>
<gene>
    <name evidence="5" type="primary">lacR</name>
    <name evidence="5" type="ORF">SAMEA4364220_01861</name>
</gene>
<dbReference type="InterPro" id="IPR001034">
    <property type="entry name" value="DeoR_HTH"/>
</dbReference>
<dbReference type="SUPFAM" id="SSF100950">
    <property type="entry name" value="NagB/RpiA/CoA transferase-like"/>
    <property type="match status" value="1"/>
</dbReference>
<dbReference type="Pfam" id="PF08220">
    <property type="entry name" value="HTH_DeoR"/>
    <property type="match status" value="1"/>
</dbReference>
<dbReference type="Gene3D" id="3.40.50.1360">
    <property type="match status" value="1"/>
</dbReference>
<keyword evidence="3" id="KW-0804">Transcription</keyword>
<evidence type="ECO:0000256" key="1">
    <source>
        <dbReference type="ARBA" id="ARBA00023015"/>
    </source>
</evidence>
<evidence type="ECO:0000313" key="5">
    <source>
        <dbReference type="EMBL" id="SNV03761.1"/>
    </source>
</evidence>
<keyword evidence="2" id="KW-0238">DNA-binding</keyword>
<dbReference type="Gene3D" id="1.10.10.10">
    <property type="entry name" value="Winged helix-like DNA-binding domain superfamily/Winged helix DNA-binding domain"/>
    <property type="match status" value="1"/>
</dbReference>
<dbReference type="AlphaFoldDB" id="A0A239U0V3"/>
<dbReference type="GeneID" id="78507849"/>
<proteinExistence type="predicted"/>
<evidence type="ECO:0000313" key="6">
    <source>
        <dbReference type="Proteomes" id="UP000215383"/>
    </source>
</evidence>
<keyword evidence="5" id="KW-0808">Transferase</keyword>
<dbReference type="PROSITE" id="PS00894">
    <property type="entry name" value="HTH_DEOR_1"/>
    <property type="match status" value="1"/>
</dbReference>
<dbReference type="Pfam" id="PF00455">
    <property type="entry name" value="DeoRC"/>
    <property type="match status" value="1"/>
</dbReference>
<dbReference type="InterPro" id="IPR018356">
    <property type="entry name" value="Tscrpt_reg_HTH_DeoR_CS"/>
</dbReference>
<dbReference type="eggNOG" id="COG1349">
    <property type="taxonomic scope" value="Bacteria"/>
</dbReference>
<sequence length="247" mass="27220">MLTQDRHSTILNLLKKQSSVTLAELTTLLNTSESTIRRDLTALDKAGKLRKVYGGATSLDFYTSTEKDIQTKHDLQITEKNLIAKKAASLIEEHDLVYLDAGTTTELIVNYLTQYNATYVTNGISHANKLSERGFKSIIIGGQLKKSTGAVIGTVAIENLKPYNFTKGFFGTNGISTQAGFSTPDPVEACVKKTAMKHCQKAFVVADSTKFDQITPITFADLENATIITDILKDKRYLDFTNILEVL</sequence>
<name>A0A239U0V3_9FIRM</name>